<evidence type="ECO:0000313" key="3">
    <source>
        <dbReference type="Proteomes" id="UP001066276"/>
    </source>
</evidence>
<comment type="caution">
    <text evidence="2">The sequence shown here is derived from an EMBL/GenBank/DDBJ whole genome shotgun (WGS) entry which is preliminary data.</text>
</comment>
<feature type="region of interest" description="Disordered" evidence="1">
    <location>
        <begin position="203"/>
        <end position="233"/>
    </location>
</feature>
<dbReference type="EMBL" id="JANPWB010000009">
    <property type="protein sequence ID" value="KAJ1149446.1"/>
    <property type="molecule type" value="Genomic_DNA"/>
</dbReference>
<protein>
    <recommendedName>
        <fullName evidence="4">CAP-Gly domain-containing protein</fullName>
    </recommendedName>
</protein>
<feature type="compositionally biased region" description="Basic and acidic residues" evidence="1">
    <location>
        <begin position="130"/>
        <end position="140"/>
    </location>
</feature>
<gene>
    <name evidence="2" type="ORF">NDU88_002256</name>
</gene>
<organism evidence="2 3">
    <name type="scientific">Pleurodeles waltl</name>
    <name type="common">Iberian ribbed newt</name>
    <dbReference type="NCBI Taxonomy" id="8319"/>
    <lineage>
        <taxon>Eukaryota</taxon>
        <taxon>Metazoa</taxon>
        <taxon>Chordata</taxon>
        <taxon>Craniata</taxon>
        <taxon>Vertebrata</taxon>
        <taxon>Euteleostomi</taxon>
        <taxon>Amphibia</taxon>
        <taxon>Batrachia</taxon>
        <taxon>Caudata</taxon>
        <taxon>Salamandroidea</taxon>
        <taxon>Salamandridae</taxon>
        <taxon>Pleurodelinae</taxon>
        <taxon>Pleurodeles</taxon>
    </lineage>
</organism>
<evidence type="ECO:0000256" key="1">
    <source>
        <dbReference type="SAM" id="MobiDB-lite"/>
    </source>
</evidence>
<feature type="region of interest" description="Disordered" evidence="1">
    <location>
        <begin position="13"/>
        <end position="32"/>
    </location>
</feature>
<evidence type="ECO:0008006" key="4">
    <source>
        <dbReference type="Google" id="ProtNLM"/>
    </source>
</evidence>
<feature type="compositionally biased region" description="Basic and acidic residues" evidence="1">
    <location>
        <begin position="223"/>
        <end position="233"/>
    </location>
</feature>
<dbReference type="Proteomes" id="UP001066276">
    <property type="component" value="Chromosome 5"/>
</dbReference>
<keyword evidence="3" id="KW-1185">Reference proteome</keyword>
<reference evidence="2" key="1">
    <citation type="journal article" date="2022" name="bioRxiv">
        <title>Sequencing and chromosome-scale assembly of the giantPleurodeles waltlgenome.</title>
        <authorList>
            <person name="Brown T."/>
            <person name="Elewa A."/>
            <person name="Iarovenko S."/>
            <person name="Subramanian E."/>
            <person name="Araus A.J."/>
            <person name="Petzold A."/>
            <person name="Susuki M."/>
            <person name="Suzuki K.-i.T."/>
            <person name="Hayashi T."/>
            <person name="Toyoda A."/>
            <person name="Oliveira C."/>
            <person name="Osipova E."/>
            <person name="Leigh N.D."/>
            <person name="Simon A."/>
            <person name="Yun M.H."/>
        </authorList>
    </citation>
    <scope>NUCLEOTIDE SEQUENCE</scope>
    <source>
        <strain evidence="2">20211129_DDA</strain>
        <tissue evidence="2">Liver</tissue>
    </source>
</reference>
<proteinExistence type="predicted"/>
<name>A0AAV7RAE5_PLEWA</name>
<sequence>MAAPSADHCFASARVSRRSGAPSGLDSPGCSKESEVVIISDEEEEVQLGEQIEFIDNSGAVFKGTVCGEANRAGSVGRAFVSLDFWQQGSGEGPSGCDTSHAYSGHGAQVRHRRSGRIVGGQSLPVKLRAPSEHREEGRVRSGVVHPTSGENIGAADVQPSTSQGAGAGWTYGDEELLDYEDEFEEPVTFHKRVVVAGEAPDVAQGGHVSAPPQELSAGNLPRGEEGNQRRSNFRDLVRARVSKVGVGLGESKNKVDALIQVSAVTMEGAVRRLGGFDVTARRQDDAVRFLMQQIESGLAAVTISGKLSGVSFYGKYFWGYDPVEGQVYFVCCYADGLRGMF</sequence>
<evidence type="ECO:0000313" key="2">
    <source>
        <dbReference type="EMBL" id="KAJ1149446.1"/>
    </source>
</evidence>
<feature type="region of interest" description="Disordered" evidence="1">
    <location>
        <begin position="129"/>
        <end position="170"/>
    </location>
</feature>
<dbReference type="AlphaFoldDB" id="A0AAV7RAE5"/>
<accession>A0AAV7RAE5</accession>